<proteinExistence type="predicted"/>
<dbReference type="InterPro" id="IPR001223">
    <property type="entry name" value="Glyco_hydro18_cat"/>
</dbReference>
<dbReference type="PROSITE" id="PS51910">
    <property type="entry name" value="GH18_2"/>
    <property type="match status" value="1"/>
</dbReference>
<dbReference type="SUPFAM" id="SSF51445">
    <property type="entry name" value="(Trans)glycosidases"/>
    <property type="match status" value="1"/>
</dbReference>
<dbReference type="InterPro" id="IPR050314">
    <property type="entry name" value="Glycosyl_Hydrlase_18"/>
</dbReference>
<dbReference type="EMBL" id="HG315907">
    <property type="protein sequence ID" value="CDF77196.1"/>
    <property type="molecule type" value="Genomic_DNA"/>
</dbReference>
<dbReference type="InterPro" id="IPR017853">
    <property type="entry name" value="GH"/>
</dbReference>
<accession>T2KI01</accession>
<dbReference type="PANTHER" id="PTHR11177">
    <property type="entry name" value="CHITINASE"/>
    <property type="match status" value="1"/>
</dbReference>
<sequence length="92" mass="10121">VDIDWEYPGGGGANPNVGSPEDRANHVALFKELRKALDDLGAKTQRKYLLTSAVGGAPEKIDFVDYKALFADKNKPTLDLVFAMTYDLYGAW</sequence>
<dbReference type="PANTHER" id="PTHR11177:SF317">
    <property type="entry name" value="CHITINASE 12-RELATED"/>
    <property type="match status" value="1"/>
</dbReference>
<reference evidence="3" key="1">
    <citation type="submission" date="2013-05" db="EMBL/GenBank/DDBJ databases">
        <authorList>
            <person name="Wieczorek A."/>
        </authorList>
    </citation>
    <scope>NUCLEOTIDE SEQUENCE</scope>
</reference>
<feature type="non-terminal residue" evidence="3">
    <location>
        <position position="92"/>
    </location>
</feature>
<organism evidence="3">
    <name type="scientific">uncultured organism</name>
    <dbReference type="NCBI Taxonomy" id="155900"/>
    <lineage>
        <taxon>unclassified sequences</taxon>
        <taxon>environmental samples</taxon>
    </lineage>
</organism>
<feature type="domain" description="GH18" evidence="2">
    <location>
        <begin position="1"/>
        <end position="92"/>
    </location>
</feature>
<feature type="region of interest" description="Disordered" evidence="1">
    <location>
        <begin position="1"/>
        <end position="21"/>
    </location>
</feature>
<gene>
    <name evidence="3" type="primary">chiA like gene</name>
</gene>
<dbReference type="Gene3D" id="3.20.20.80">
    <property type="entry name" value="Glycosidases"/>
    <property type="match status" value="1"/>
</dbReference>
<feature type="non-terminal residue" evidence="3">
    <location>
        <position position="1"/>
    </location>
</feature>
<name>T2KI01_9ZZZZ</name>
<evidence type="ECO:0000259" key="2">
    <source>
        <dbReference type="PROSITE" id="PS51910"/>
    </source>
</evidence>
<dbReference type="AlphaFoldDB" id="T2KI01"/>
<protein>
    <submittedName>
        <fullName evidence="3">Family 18 glycoside hydrolase</fullName>
    </submittedName>
</protein>
<dbReference type="GO" id="GO:0016787">
    <property type="term" value="F:hydrolase activity"/>
    <property type="evidence" value="ECO:0007669"/>
    <property type="project" value="UniProtKB-KW"/>
</dbReference>
<dbReference type="Pfam" id="PF00704">
    <property type="entry name" value="Glyco_hydro_18"/>
    <property type="match status" value="1"/>
</dbReference>
<dbReference type="GO" id="GO:0005975">
    <property type="term" value="P:carbohydrate metabolic process"/>
    <property type="evidence" value="ECO:0007669"/>
    <property type="project" value="InterPro"/>
</dbReference>
<evidence type="ECO:0000256" key="1">
    <source>
        <dbReference type="SAM" id="MobiDB-lite"/>
    </source>
</evidence>
<evidence type="ECO:0000313" key="3">
    <source>
        <dbReference type="EMBL" id="CDF77196.1"/>
    </source>
</evidence>
<keyword evidence="3" id="KW-0378">Hydrolase</keyword>
<reference evidence="3" key="2">
    <citation type="submission" date="2013-08" db="EMBL/GenBank/DDBJ databases">
        <title>Chitin Hydrolysis in an Aerated Soil and Associated Known and Novel chiA Genotypes.</title>
        <authorList>
            <person name="Wieczorek A.S."/>
            <person name="Hetz S.A."/>
            <person name="Drake H.L."/>
            <person name="Kolb S."/>
        </authorList>
    </citation>
    <scope>NUCLEOTIDE SEQUENCE</scope>
</reference>